<dbReference type="EMBL" id="VXRG01000028">
    <property type="protein sequence ID" value="MXY92384.1"/>
    <property type="molecule type" value="Genomic_DNA"/>
</dbReference>
<reference evidence="7" key="1">
    <citation type="submission" date="2019-09" db="EMBL/GenBank/DDBJ databases">
        <title>Characterisation of the sponge microbiome using genome-centric metagenomics.</title>
        <authorList>
            <person name="Engelberts J.P."/>
            <person name="Robbins S.J."/>
            <person name="De Goeij J.M."/>
            <person name="Aranda M."/>
            <person name="Bell S.C."/>
            <person name="Webster N.S."/>
        </authorList>
    </citation>
    <scope>NUCLEOTIDE SEQUENCE</scope>
    <source>
        <strain evidence="7">SB0664_bin_27</strain>
    </source>
</reference>
<proteinExistence type="inferred from homology"/>
<keyword evidence="4 6" id="KW-1133">Transmembrane helix</keyword>
<protein>
    <submittedName>
        <fullName evidence="7">TerC family protein</fullName>
    </submittedName>
</protein>
<evidence type="ECO:0000256" key="1">
    <source>
        <dbReference type="ARBA" id="ARBA00004141"/>
    </source>
</evidence>
<feature type="transmembrane region" description="Helical" evidence="6">
    <location>
        <begin position="124"/>
        <end position="147"/>
    </location>
</feature>
<feature type="transmembrane region" description="Helical" evidence="6">
    <location>
        <begin position="153"/>
        <end position="174"/>
    </location>
</feature>
<name>A0A6B0YMX0_9CHLR</name>
<comment type="similarity">
    <text evidence="2">Belongs to the TerC family.</text>
</comment>
<feature type="transmembrane region" description="Helical" evidence="6">
    <location>
        <begin position="217"/>
        <end position="235"/>
    </location>
</feature>
<evidence type="ECO:0000256" key="2">
    <source>
        <dbReference type="ARBA" id="ARBA00007511"/>
    </source>
</evidence>
<evidence type="ECO:0000256" key="3">
    <source>
        <dbReference type="ARBA" id="ARBA00022692"/>
    </source>
</evidence>
<comment type="subcellular location">
    <subcellularLocation>
        <location evidence="1">Membrane</location>
        <topology evidence="1">Multi-pass membrane protein</topology>
    </subcellularLocation>
</comment>
<evidence type="ECO:0000256" key="5">
    <source>
        <dbReference type="ARBA" id="ARBA00023136"/>
    </source>
</evidence>
<feature type="transmembrane region" description="Helical" evidence="6">
    <location>
        <begin position="46"/>
        <end position="68"/>
    </location>
</feature>
<dbReference type="GO" id="GO:0016020">
    <property type="term" value="C:membrane"/>
    <property type="evidence" value="ECO:0007669"/>
    <property type="project" value="UniProtKB-SubCell"/>
</dbReference>
<feature type="transmembrane region" description="Helical" evidence="6">
    <location>
        <begin position="12"/>
        <end position="34"/>
    </location>
</feature>
<keyword evidence="3 6" id="KW-0812">Transmembrane</keyword>
<dbReference type="InterPro" id="IPR005496">
    <property type="entry name" value="Integral_membrane_TerC"/>
</dbReference>
<dbReference type="PANTHER" id="PTHR30238:SF4">
    <property type="entry name" value="SLL1022 PROTEIN"/>
    <property type="match status" value="1"/>
</dbReference>
<organism evidence="7">
    <name type="scientific">Caldilineaceae bacterium SB0664_bin_27</name>
    <dbReference type="NCBI Taxonomy" id="2605260"/>
    <lineage>
        <taxon>Bacteria</taxon>
        <taxon>Bacillati</taxon>
        <taxon>Chloroflexota</taxon>
        <taxon>Caldilineae</taxon>
        <taxon>Caldilineales</taxon>
        <taxon>Caldilineaceae</taxon>
    </lineage>
</organism>
<gene>
    <name evidence="7" type="ORF">F4Y42_02940</name>
</gene>
<dbReference type="Pfam" id="PF03741">
    <property type="entry name" value="TerC"/>
    <property type="match status" value="1"/>
</dbReference>
<dbReference type="PANTHER" id="PTHR30238">
    <property type="entry name" value="MEMBRANE BOUND PREDICTED REDOX MODULATOR"/>
    <property type="match status" value="1"/>
</dbReference>
<feature type="transmembrane region" description="Helical" evidence="6">
    <location>
        <begin position="186"/>
        <end position="205"/>
    </location>
</feature>
<evidence type="ECO:0000256" key="6">
    <source>
        <dbReference type="SAM" id="Phobius"/>
    </source>
</evidence>
<sequence>MIEIFQTENLVALLTLVLLEIVLGIDNVIFIAILSGKLPQEQQARARSTGIALAVLARIVLLFSIAWIMRLTFPLFTLFDHDVSGRDLILLVGGLFLIGKSTFEIHEKLESAGHDGKTQATATFVSVITQIIIVDLVFSLDSVITAVGISGNLWVMVPAIVAAAAVMLIFAGPIASFVERHPTTKILALAFLILIGFLLVLEGWLHEAVEELHLKNYAYFAMAFSLVVELINLRVREKSQPVHLHSRIPTLETEEEMDEEAQSE</sequence>
<accession>A0A6B0YMX0</accession>
<evidence type="ECO:0000256" key="4">
    <source>
        <dbReference type="ARBA" id="ARBA00022989"/>
    </source>
</evidence>
<dbReference type="AlphaFoldDB" id="A0A6B0YMX0"/>
<comment type="caution">
    <text evidence="7">The sequence shown here is derived from an EMBL/GenBank/DDBJ whole genome shotgun (WGS) entry which is preliminary data.</text>
</comment>
<evidence type="ECO:0000313" key="7">
    <source>
        <dbReference type="EMBL" id="MXY92384.1"/>
    </source>
</evidence>
<keyword evidence="5 6" id="KW-0472">Membrane</keyword>